<name>A0ABY4RUP1_9BACL</name>
<dbReference type="EMBL" id="CP027059">
    <property type="protein sequence ID" value="UQZ85763.1"/>
    <property type="molecule type" value="Genomic_DNA"/>
</dbReference>
<protein>
    <recommendedName>
        <fullName evidence="3">HEAT repeat domain-containing protein</fullName>
    </recommendedName>
</protein>
<evidence type="ECO:0008006" key="3">
    <source>
        <dbReference type="Google" id="ProtNLM"/>
    </source>
</evidence>
<reference evidence="1" key="1">
    <citation type="submission" date="2018-02" db="EMBL/GenBank/DDBJ databases">
        <authorList>
            <person name="Kim S.-K."/>
            <person name="Jung H.-I."/>
            <person name="Lee S.-W."/>
        </authorList>
    </citation>
    <scope>NUCLEOTIDE SEQUENCE</scope>
    <source>
        <strain evidence="1">SK3146</strain>
    </source>
</reference>
<keyword evidence="2" id="KW-1185">Reference proteome</keyword>
<dbReference type="RefSeq" id="WP_249861363.1">
    <property type="nucleotide sequence ID" value="NZ_CP027059.1"/>
</dbReference>
<sequence>MSIQLLQELHSEVRRLFIAGSALAAGDVRLDKLRPRLEALGEHAPVFHRLARLVEQLTEASGDEAPPKLLELGTLLHAVMYTQGKTDAAGEAVPIRTVDTSCYTGVSYRKLRAATEALTQKGPGRLEAIRTAYEEGVFRDIRTIVPAVSALDETNSEIAEYVTEYVVPALGEQALPVLKSQFDVQAGKGAVRRLQHIHRIAGMKEKTLYLQAMTEGSLEVRAAAIKLLGVYPECEAVLLEQSLDKKKEIRRAAYFALAELASGAAADRLYQAFLGKDRDNAIDPIQSCESKSLTERLVSFAEAQLPSLAQAEAAEQAIAALEAAAQCMDGKTHPQIADLWMRLLSEPAFAGKEADTLQREAARQLLAMGLPGTDRFLLALSEQRDRKWIAYSFQAAVRTLPPGEVYDRFAQAFKAKGKQQAAAKELLHAFYTLTEPAGWRAAGEAASYGTAYDGAASLGTASLGGAERALPAGPEWDSRWVHLFADINEEELVCRLASEPDDKVTSYLLKRWETAPQLMKPRTVSILGALLRQRCKDAPELIMRTFELTKAKQIYYLDDEKLALLAALPAAYAERVAQFAEALPYESLKQQVRELAERIKSQENKAVTY</sequence>
<organism evidence="1 2">
    <name type="scientific">Paenibacillus konkukensis</name>
    <dbReference type="NCBI Taxonomy" id="2020716"/>
    <lineage>
        <taxon>Bacteria</taxon>
        <taxon>Bacillati</taxon>
        <taxon>Bacillota</taxon>
        <taxon>Bacilli</taxon>
        <taxon>Bacillales</taxon>
        <taxon>Paenibacillaceae</taxon>
        <taxon>Paenibacillus</taxon>
    </lineage>
</organism>
<dbReference type="Proteomes" id="UP001057134">
    <property type="component" value="Chromosome"/>
</dbReference>
<gene>
    <name evidence="1" type="ORF">SK3146_05052</name>
</gene>
<dbReference type="InterPro" id="IPR016024">
    <property type="entry name" value="ARM-type_fold"/>
</dbReference>
<proteinExistence type="predicted"/>
<reference evidence="1" key="2">
    <citation type="journal article" date="2021" name="J Anim Sci Technol">
        <title>Complete genome sequence of Paenibacillus konkukensis sp. nov. SK3146 as a potential probiotic strain.</title>
        <authorList>
            <person name="Jung H.I."/>
            <person name="Park S."/>
            <person name="Niu K.M."/>
            <person name="Lee S.W."/>
            <person name="Kothari D."/>
            <person name="Yi K.J."/>
            <person name="Kim S.K."/>
        </authorList>
    </citation>
    <scope>NUCLEOTIDE SEQUENCE</scope>
    <source>
        <strain evidence="1">SK3146</strain>
    </source>
</reference>
<accession>A0ABY4RUP1</accession>
<evidence type="ECO:0000313" key="2">
    <source>
        <dbReference type="Proteomes" id="UP001057134"/>
    </source>
</evidence>
<dbReference type="SUPFAM" id="SSF48371">
    <property type="entry name" value="ARM repeat"/>
    <property type="match status" value="1"/>
</dbReference>
<evidence type="ECO:0000313" key="1">
    <source>
        <dbReference type="EMBL" id="UQZ85763.1"/>
    </source>
</evidence>